<dbReference type="RefSeq" id="WP_012792020.1">
    <property type="nucleotide sequence ID" value="NC_013132.1"/>
</dbReference>
<dbReference type="PANTHER" id="PTHR36440:SF1">
    <property type="entry name" value="PUTATIVE (AFU_ORTHOLOGUE AFUA_8G07350)-RELATED"/>
    <property type="match status" value="1"/>
</dbReference>
<dbReference type="Gene3D" id="2.60.120.10">
    <property type="entry name" value="Jelly Rolls"/>
    <property type="match status" value="1"/>
</dbReference>
<dbReference type="SUPFAM" id="SSF51182">
    <property type="entry name" value="RmlC-like cupins"/>
    <property type="match status" value="1"/>
</dbReference>
<sequence length="169" mass="18244">MSPDKQSVQVIVPDAGKAVSMMGDSYRIVISGAATQNEFAVIDMLVPPGGGPNPHAHKDIHESFYVMEGEVEFMTENGPVLAGAGTTVLIPKGGAVHNFKNKSDKLARLWCTVVPAGLDQFFEEVGTPGTFGTFLPPAPLTGEDISRLEHIAAKYGQEIYPPDYWEKKK</sequence>
<accession>A0A979GQW1</accession>
<reference evidence="2 3" key="2">
    <citation type="journal article" date="2010" name="Stand. Genomic Sci.">
        <title>Complete genome sequence of Chitinophaga pinensis type strain (UQM 2034).</title>
        <authorList>
            <person name="Glavina Del Rio T."/>
            <person name="Abt B."/>
            <person name="Spring S."/>
            <person name="Lapidus A."/>
            <person name="Nolan M."/>
            <person name="Tice H."/>
            <person name="Copeland A."/>
            <person name="Cheng J.F."/>
            <person name="Chen F."/>
            <person name="Bruce D."/>
            <person name="Goodwin L."/>
            <person name="Pitluck S."/>
            <person name="Ivanova N."/>
            <person name="Mavromatis K."/>
            <person name="Mikhailova N."/>
            <person name="Pati A."/>
            <person name="Chen A."/>
            <person name="Palaniappan K."/>
            <person name="Land M."/>
            <person name="Hauser L."/>
            <person name="Chang Y.J."/>
            <person name="Jeffries C.D."/>
            <person name="Chain P."/>
            <person name="Saunders E."/>
            <person name="Detter J.C."/>
            <person name="Brettin T."/>
            <person name="Rohde M."/>
            <person name="Goker M."/>
            <person name="Bristow J."/>
            <person name="Eisen J.A."/>
            <person name="Markowitz V."/>
            <person name="Hugenholtz P."/>
            <person name="Kyrpides N.C."/>
            <person name="Klenk H.P."/>
            <person name="Lucas S."/>
        </authorList>
    </citation>
    <scope>NUCLEOTIDE SEQUENCE [LARGE SCALE GENOMIC DNA]</scope>
    <source>
        <strain evidence="3">ATCC 43595 / DSM 2588 / LMG 13176 / NBRC 15968 / NCIMB 11800 / UQM 2034</strain>
    </source>
</reference>
<dbReference type="Proteomes" id="UP000002215">
    <property type="component" value="Chromosome"/>
</dbReference>
<dbReference type="InterPro" id="IPR053146">
    <property type="entry name" value="QDO-like"/>
</dbReference>
<dbReference type="InterPro" id="IPR011051">
    <property type="entry name" value="RmlC_Cupin_sf"/>
</dbReference>
<organism evidence="2 3">
    <name type="scientific">Chitinophaga pinensis (strain ATCC 43595 / DSM 2588 / LMG 13176 / NBRC 15968 / NCIMB 11800 / UQM 2034)</name>
    <dbReference type="NCBI Taxonomy" id="485918"/>
    <lineage>
        <taxon>Bacteria</taxon>
        <taxon>Pseudomonadati</taxon>
        <taxon>Bacteroidota</taxon>
        <taxon>Chitinophagia</taxon>
        <taxon>Chitinophagales</taxon>
        <taxon>Chitinophagaceae</taxon>
        <taxon>Chitinophaga</taxon>
    </lineage>
</organism>
<dbReference type="PANTHER" id="PTHR36440">
    <property type="entry name" value="PUTATIVE (AFU_ORTHOLOGUE AFUA_8G07350)-RELATED"/>
    <property type="match status" value="1"/>
</dbReference>
<dbReference type="KEGG" id="cpi:Cpin_4406"/>
<feature type="domain" description="Cupin type-2" evidence="1">
    <location>
        <begin position="44"/>
        <end position="111"/>
    </location>
</feature>
<gene>
    <name evidence="2" type="ordered locus">Cpin_4406</name>
</gene>
<evidence type="ECO:0000313" key="2">
    <source>
        <dbReference type="EMBL" id="ACU61852.1"/>
    </source>
</evidence>
<dbReference type="OrthoDB" id="9090296at2"/>
<evidence type="ECO:0000313" key="3">
    <source>
        <dbReference type="Proteomes" id="UP000002215"/>
    </source>
</evidence>
<dbReference type="InterPro" id="IPR014710">
    <property type="entry name" value="RmlC-like_jellyroll"/>
</dbReference>
<dbReference type="InterPro" id="IPR013096">
    <property type="entry name" value="Cupin_2"/>
</dbReference>
<dbReference type="EMBL" id="CP001699">
    <property type="protein sequence ID" value="ACU61852.1"/>
    <property type="molecule type" value="Genomic_DNA"/>
</dbReference>
<evidence type="ECO:0000259" key="1">
    <source>
        <dbReference type="Pfam" id="PF07883"/>
    </source>
</evidence>
<dbReference type="AlphaFoldDB" id="A0A979GQW1"/>
<dbReference type="Pfam" id="PF07883">
    <property type="entry name" value="Cupin_2"/>
    <property type="match status" value="1"/>
</dbReference>
<protein>
    <submittedName>
        <fullName evidence="2">Cupin 2 conserved barrel domain protein</fullName>
    </submittedName>
</protein>
<reference evidence="3" key="1">
    <citation type="submission" date="2009-08" db="EMBL/GenBank/DDBJ databases">
        <title>The complete genome of Chitinophaga pinensis DSM 2588.</title>
        <authorList>
            <consortium name="US DOE Joint Genome Institute (JGI-PGF)"/>
            <person name="Lucas S."/>
            <person name="Copeland A."/>
            <person name="Lapidus A."/>
            <person name="Glavina del Rio T."/>
            <person name="Dalin E."/>
            <person name="Tice H."/>
            <person name="Bruce D."/>
            <person name="Goodwin L."/>
            <person name="Pitluck S."/>
            <person name="Kyrpides N."/>
            <person name="Mavromatis K."/>
            <person name="Ivanova N."/>
            <person name="Mikhailova N."/>
            <person name="Sims D."/>
            <person name="Meinche L."/>
            <person name="Brettin T."/>
            <person name="Detter J.C."/>
            <person name="Han C."/>
            <person name="Larimer F."/>
            <person name="Land M."/>
            <person name="Hauser L."/>
            <person name="Markowitz V."/>
            <person name="Cheng J.-F."/>
            <person name="Hugenholtz P."/>
            <person name="Woyke T."/>
            <person name="Wu D."/>
            <person name="Spring S."/>
            <person name="Klenk H.-P."/>
            <person name="Eisen J.A."/>
        </authorList>
    </citation>
    <scope>NUCLEOTIDE SEQUENCE [LARGE SCALE GENOMIC DNA]</scope>
    <source>
        <strain evidence="3">ATCC 43595 / DSM 2588 / LMG 13176 / NBRC 15968 / NCIMB 11800 / UQM 2034</strain>
    </source>
</reference>
<name>A0A979GQW1_CHIPD</name>
<proteinExistence type="predicted"/>